<accession>A0ABD2BBX5</accession>
<gene>
    <name evidence="3" type="ORF">V1477_016053</name>
</gene>
<keyword evidence="4" id="KW-1185">Reference proteome</keyword>
<evidence type="ECO:0000256" key="2">
    <source>
        <dbReference type="SAM" id="Phobius"/>
    </source>
</evidence>
<keyword evidence="2" id="KW-0812">Transmembrane</keyword>
<reference evidence="3 4" key="1">
    <citation type="journal article" date="2024" name="Ann. Entomol. Soc. Am.">
        <title>Genomic analyses of the southern and eastern yellowjacket wasps (Hymenoptera: Vespidae) reveal evolutionary signatures of social life.</title>
        <authorList>
            <person name="Catto M.A."/>
            <person name="Caine P.B."/>
            <person name="Orr S.E."/>
            <person name="Hunt B.G."/>
            <person name="Goodisman M.A.D."/>
        </authorList>
    </citation>
    <scope>NUCLEOTIDE SEQUENCE [LARGE SCALE GENOMIC DNA]</scope>
    <source>
        <strain evidence="3">232</strain>
        <tissue evidence="3">Head and thorax</tissue>
    </source>
</reference>
<protein>
    <submittedName>
        <fullName evidence="3">Uncharacterized protein</fullName>
    </submittedName>
</protein>
<feature type="region of interest" description="Disordered" evidence="1">
    <location>
        <begin position="102"/>
        <end position="122"/>
    </location>
</feature>
<keyword evidence="2" id="KW-1133">Transmembrane helix</keyword>
<proteinExistence type="predicted"/>
<feature type="transmembrane region" description="Helical" evidence="2">
    <location>
        <begin position="22"/>
        <end position="45"/>
    </location>
</feature>
<evidence type="ECO:0000313" key="4">
    <source>
        <dbReference type="Proteomes" id="UP001607303"/>
    </source>
</evidence>
<dbReference type="Proteomes" id="UP001607303">
    <property type="component" value="Unassembled WGS sequence"/>
</dbReference>
<keyword evidence="2" id="KW-0472">Membrane</keyword>
<organism evidence="3 4">
    <name type="scientific">Vespula maculifrons</name>
    <name type="common">Eastern yellow jacket</name>
    <name type="synonym">Wasp</name>
    <dbReference type="NCBI Taxonomy" id="7453"/>
    <lineage>
        <taxon>Eukaryota</taxon>
        <taxon>Metazoa</taxon>
        <taxon>Ecdysozoa</taxon>
        <taxon>Arthropoda</taxon>
        <taxon>Hexapoda</taxon>
        <taxon>Insecta</taxon>
        <taxon>Pterygota</taxon>
        <taxon>Neoptera</taxon>
        <taxon>Endopterygota</taxon>
        <taxon>Hymenoptera</taxon>
        <taxon>Apocrita</taxon>
        <taxon>Aculeata</taxon>
        <taxon>Vespoidea</taxon>
        <taxon>Vespidae</taxon>
        <taxon>Vespinae</taxon>
        <taxon>Vespula</taxon>
    </lineage>
</organism>
<evidence type="ECO:0000313" key="3">
    <source>
        <dbReference type="EMBL" id="KAL2730242.1"/>
    </source>
</evidence>
<name>A0ABD2BBX5_VESMC</name>
<sequence>MLFVLVKLHAGIVMCRNPRSKLCAVTVTVTTVAVTIAIAIANAIAGCILSNETNSREETFGSSCTLIIYKTLNHNSHKSLMNSNDSQNDSLLIWVTSVSYDNDNDNDVNDNNGDDDDDDDDDDAWNTLGTNIITII</sequence>
<evidence type="ECO:0000256" key="1">
    <source>
        <dbReference type="SAM" id="MobiDB-lite"/>
    </source>
</evidence>
<dbReference type="EMBL" id="JAYRBN010000091">
    <property type="protein sequence ID" value="KAL2730242.1"/>
    <property type="molecule type" value="Genomic_DNA"/>
</dbReference>
<dbReference type="AlphaFoldDB" id="A0ABD2BBX5"/>
<comment type="caution">
    <text evidence="3">The sequence shown here is derived from an EMBL/GenBank/DDBJ whole genome shotgun (WGS) entry which is preliminary data.</text>
</comment>